<proteinExistence type="inferred from homology"/>
<comment type="caution">
    <text evidence="6">The sequence shown here is derived from an EMBL/GenBank/DDBJ whole genome shotgun (WGS) entry which is preliminary data.</text>
</comment>
<dbReference type="Gene3D" id="1.10.10.10">
    <property type="entry name" value="Winged helix-like DNA-binding domain superfamily/Winged helix DNA-binding domain"/>
    <property type="match status" value="1"/>
</dbReference>
<keyword evidence="2" id="KW-0805">Transcription regulation</keyword>
<keyword evidence="4" id="KW-0804">Transcription</keyword>
<evidence type="ECO:0000256" key="4">
    <source>
        <dbReference type="ARBA" id="ARBA00023163"/>
    </source>
</evidence>
<dbReference type="InterPro" id="IPR036390">
    <property type="entry name" value="WH_DNA-bd_sf"/>
</dbReference>
<dbReference type="PROSITE" id="PS50931">
    <property type="entry name" value="HTH_LYSR"/>
    <property type="match status" value="1"/>
</dbReference>
<dbReference type="InterPro" id="IPR036388">
    <property type="entry name" value="WH-like_DNA-bd_sf"/>
</dbReference>
<dbReference type="SUPFAM" id="SSF53850">
    <property type="entry name" value="Periplasmic binding protein-like II"/>
    <property type="match status" value="1"/>
</dbReference>
<protein>
    <submittedName>
        <fullName evidence="6">LysR family transcriptional regulator</fullName>
    </submittedName>
</protein>
<evidence type="ECO:0000256" key="1">
    <source>
        <dbReference type="ARBA" id="ARBA00009437"/>
    </source>
</evidence>
<keyword evidence="3" id="KW-0238">DNA-binding</keyword>
<evidence type="ECO:0000313" key="6">
    <source>
        <dbReference type="EMBL" id="GAA1394772.1"/>
    </source>
</evidence>
<evidence type="ECO:0000256" key="3">
    <source>
        <dbReference type="ARBA" id="ARBA00023125"/>
    </source>
</evidence>
<accession>A0ABP4IN68</accession>
<evidence type="ECO:0000313" key="7">
    <source>
        <dbReference type="Proteomes" id="UP001501414"/>
    </source>
</evidence>
<dbReference type="Pfam" id="PF03466">
    <property type="entry name" value="LysR_substrate"/>
    <property type="match status" value="1"/>
</dbReference>
<keyword evidence="7" id="KW-1185">Reference proteome</keyword>
<dbReference type="InterPro" id="IPR000847">
    <property type="entry name" value="LysR_HTH_N"/>
</dbReference>
<evidence type="ECO:0000259" key="5">
    <source>
        <dbReference type="PROSITE" id="PS50931"/>
    </source>
</evidence>
<dbReference type="SUPFAM" id="SSF46785">
    <property type="entry name" value="Winged helix' DNA-binding domain"/>
    <property type="match status" value="1"/>
</dbReference>
<dbReference type="Proteomes" id="UP001501414">
    <property type="component" value="Unassembled WGS sequence"/>
</dbReference>
<dbReference type="Pfam" id="PF00126">
    <property type="entry name" value="HTH_1"/>
    <property type="match status" value="1"/>
</dbReference>
<name>A0ABP4IN68_9PSEU</name>
<dbReference type="InterPro" id="IPR005119">
    <property type="entry name" value="LysR_subst-bd"/>
</dbReference>
<gene>
    <name evidence="6" type="ORF">GCM10009613_43380</name>
</gene>
<sequence length="321" mass="34441">MREESAVPDPSGRVTIDPRISLQKLEILCLVVELGGVHAAADRLFVSQPVVSAHLKLLQQRVGLELLTRRGHRLVLTEAGRHVHAWAQEVLSRRSALERDLGDLAAGRGGTVTVAASMTVGSFHLPPVLTAFGRSRPDARVTLLVSDPESALRRTETGECDFAVLVTDQPVDPALFEGEQVGEDEFVLVAAPDSDLPDELPVAALGGIPAVCPPPNVAVRRLQDAELRLAGLAGRPIGMELGSAEAIKHAVAGGLGVALLSRAVVAADLAAGVLREIRLRGVRLRHPVTLVRRRDRRLTPVQRQLTEEIARKLSPGQDNRL</sequence>
<dbReference type="RefSeq" id="WP_344025390.1">
    <property type="nucleotide sequence ID" value="NZ_BAAAJK010000027.1"/>
</dbReference>
<dbReference type="PRINTS" id="PR00039">
    <property type="entry name" value="HTHLYSR"/>
</dbReference>
<dbReference type="EMBL" id="BAAAJK010000027">
    <property type="protein sequence ID" value="GAA1394772.1"/>
    <property type="molecule type" value="Genomic_DNA"/>
</dbReference>
<comment type="similarity">
    <text evidence="1">Belongs to the LysR transcriptional regulatory family.</text>
</comment>
<feature type="domain" description="HTH lysR-type" evidence="5">
    <location>
        <begin position="20"/>
        <end position="77"/>
    </location>
</feature>
<reference evidence="7" key="1">
    <citation type="journal article" date="2019" name="Int. J. Syst. Evol. Microbiol.">
        <title>The Global Catalogue of Microorganisms (GCM) 10K type strain sequencing project: providing services to taxonomists for standard genome sequencing and annotation.</title>
        <authorList>
            <consortium name="The Broad Institute Genomics Platform"/>
            <consortium name="The Broad Institute Genome Sequencing Center for Infectious Disease"/>
            <person name="Wu L."/>
            <person name="Ma J."/>
        </authorList>
    </citation>
    <scope>NUCLEOTIDE SEQUENCE [LARGE SCALE GENOMIC DNA]</scope>
    <source>
        <strain evidence="7">JCM 11896</strain>
    </source>
</reference>
<organism evidence="6 7">
    <name type="scientific">Pseudonocardia kongjuensis</name>
    <dbReference type="NCBI Taxonomy" id="102227"/>
    <lineage>
        <taxon>Bacteria</taxon>
        <taxon>Bacillati</taxon>
        <taxon>Actinomycetota</taxon>
        <taxon>Actinomycetes</taxon>
        <taxon>Pseudonocardiales</taxon>
        <taxon>Pseudonocardiaceae</taxon>
        <taxon>Pseudonocardia</taxon>
    </lineage>
</organism>
<evidence type="ECO:0000256" key="2">
    <source>
        <dbReference type="ARBA" id="ARBA00023015"/>
    </source>
</evidence>
<dbReference type="PANTHER" id="PTHR30126:SF91">
    <property type="entry name" value="LYSR FAMILY TRANSCRIPTIONAL REGULATOR"/>
    <property type="match status" value="1"/>
</dbReference>
<dbReference type="PANTHER" id="PTHR30126">
    <property type="entry name" value="HTH-TYPE TRANSCRIPTIONAL REGULATOR"/>
    <property type="match status" value="1"/>
</dbReference>
<dbReference type="Gene3D" id="3.40.190.290">
    <property type="match status" value="1"/>
</dbReference>